<dbReference type="PANTHER" id="PTHR31157:SF1">
    <property type="entry name" value="SCP DOMAIN-CONTAINING PROTEIN"/>
    <property type="match status" value="1"/>
</dbReference>
<feature type="domain" description="SCP" evidence="2">
    <location>
        <begin position="63"/>
        <end position="167"/>
    </location>
</feature>
<evidence type="ECO:0000313" key="4">
    <source>
        <dbReference type="Proteomes" id="UP000034881"/>
    </source>
</evidence>
<dbReference type="CDD" id="cd05379">
    <property type="entry name" value="CAP_bacterial"/>
    <property type="match status" value="1"/>
</dbReference>
<dbReference type="SUPFAM" id="SSF55797">
    <property type="entry name" value="PR-1-like"/>
    <property type="match status" value="1"/>
</dbReference>
<feature type="transmembrane region" description="Helical" evidence="1">
    <location>
        <begin position="235"/>
        <end position="255"/>
    </location>
</feature>
<dbReference type="Pfam" id="PF00188">
    <property type="entry name" value="CAP"/>
    <property type="match status" value="1"/>
</dbReference>
<feature type="transmembrane region" description="Helical" evidence="1">
    <location>
        <begin position="20"/>
        <end position="44"/>
    </location>
</feature>
<feature type="transmembrane region" description="Helical" evidence="1">
    <location>
        <begin position="267"/>
        <end position="289"/>
    </location>
</feature>
<gene>
    <name evidence="3" type="ORF">UT77_C0001G0046</name>
</gene>
<organism evidence="3 4">
    <name type="scientific">Candidatus Daviesbacteria bacterium GW2011_GWC2_40_12</name>
    <dbReference type="NCBI Taxonomy" id="1618431"/>
    <lineage>
        <taxon>Bacteria</taxon>
        <taxon>Candidatus Daviesiibacteriota</taxon>
    </lineage>
</organism>
<keyword evidence="1" id="KW-0812">Transmembrane</keyword>
<dbReference type="PANTHER" id="PTHR31157">
    <property type="entry name" value="SCP DOMAIN-CONTAINING PROTEIN"/>
    <property type="match status" value="1"/>
</dbReference>
<comment type="caution">
    <text evidence="3">The sequence shown here is derived from an EMBL/GenBank/DDBJ whole genome shotgun (WGS) entry which is preliminary data.</text>
</comment>
<name>A0A0G0T654_9BACT</name>
<dbReference type="InterPro" id="IPR014044">
    <property type="entry name" value="CAP_dom"/>
</dbReference>
<sequence length="290" mass="31746">MAFRNWFLPHKDTHKKAHLLSWEGLLIYILFFILLQVSISIVSYTKPGVLGISSSVDQKKLIELTNAERQKMGFGAVSENEALDKAAALKAQNMFAENYWAHFAPSGKTPWDFILGSGYKFTFAGENLAKNFYASDDVVKAWMASPSHRDNLLNPKYKDIGIAVAEGVLNGQKTTLIVQMFGTNQYVNTAPVVDVGGKPMVVPRQDFDKPSLVAAVSETKLAAKPLFDPFWISKIAGFSVIAVIAILLAIDLWVLKMRGVFRFSSHHIAHMALLSLAAGGLFAAGSGAIL</sequence>
<accession>A0A0G0T654</accession>
<dbReference type="AlphaFoldDB" id="A0A0G0T654"/>
<reference evidence="3 4" key="1">
    <citation type="journal article" date="2015" name="Nature">
        <title>rRNA introns, odd ribosomes, and small enigmatic genomes across a large radiation of phyla.</title>
        <authorList>
            <person name="Brown C.T."/>
            <person name="Hug L.A."/>
            <person name="Thomas B.C."/>
            <person name="Sharon I."/>
            <person name="Castelle C.J."/>
            <person name="Singh A."/>
            <person name="Wilkins M.J."/>
            <person name="Williams K.H."/>
            <person name="Banfield J.F."/>
        </authorList>
    </citation>
    <scope>NUCLEOTIDE SEQUENCE [LARGE SCALE GENOMIC DNA]</scope>
</reference>
<dbReference type="Gene3D" id="3.40.33.10">
    <property type="entry name" value="CAP"/>
    <property type="match status" value="1"/>
</dbReference>
<evidence type="ECO:0000313" key="3">
    <source>
        <dbReference type="EMBL" id="KKR42595.1"/>
    </source>
</evidence>
<evidence type="ECO:0000259" key="2">
    <source>
        <dbReference type="Pfam" id="PF00188"/>
    </source>
</evidence>
<dbReference type="InterPro" id="IPR035940">
    <property type="entry name" value="CAP_sf"/>
</dbReference>
<evidence type="ECO:0000256" key="1">
    <source>
        <dbReference type="SAM" id="Phobius"/>
    </source>
</evidence>
<keyword evidence="1" id="KW-1133">Transmembrane helix</keyword>
<keyword evidence="1" id="KW-0472">Membrane</keyword>
<dbReference type="PATRIC" id="fig|1618431.3.peg.46"/>
<protein>
    <recommendedName>
        <fullName evidence="2">SCP domain-containing protein</fullName>
    </recommendedName>
</protein>
<dbReference type="EMBL" id="LBYB01000001">
    <property type="protein sequence ID" value="KKR42595.1"/>
    <property type="molecule type" value="Genomic_DNA"/>
</dbReference>
<proteinExistence type="predicted"/>
<dbReference type="Proteomes" id="UP000034881">
    <property type="component" value="Unassembled WGS sequence"/>
</dbReference>